<gene>
    <name evidence="6" type="ORF">JYU14_00190</name>
</gene>
<evidence type="ECO:0000259" key="5">
    <source>
        <dbReference type="PROSITE" id="PS50850"/>
    </source>
</evidence>
<dbReference type="PANTHER" id="PTHR43129:SF1">
    <property type="entry name" value="FOSMIDOMYCIN RESISTANCE PROTEIN"/>
    <property type="match status" value="1"/>
</dbReference>
<organism evidence="6 7">
    <name type="scientific">Simkania negevensis</name>
    <dbReference type="NCBI Taxonomy" id="83561"/>
    <lineage>
        <taxon>Bacteria</taxon>
        <taxon>Pseudomonadati</taxon>
        <taxon>Chlamydiota</taxon>
        <taxon>Chlamydiia</taxon>
        <taxon>Parachlamydiales</taxon>
        <taxon>Simkaniaceae</taxon>
        <taxon>Simkania</taxon>
    </lineage>
</organism>
<evidence type="ECO:0000313" key="7">
    <source>
        <dbReference type="Proteomes" id="UP000722121"/>
    </source>
</evidence>
<evidence type="ECO:0000313" key="6">
    <source>
        <dbReference type="EMBL" id="MBN4066490.1"/>
    </source>
</evidence>
<dbReference type="InterPro" id="IPR011701">
    <property type="entry name" value="MFS"/>
</dbReference>
<dbReference type="InterPro" id="IPR036259">
    <property type="entry name" value="MFS_trans_sf"/>
</dbReference>
<protein>
    <submittedName>
        <fullName evidence="6">MFS transporter</fullName>
    </submittedName>
</protein>
<feature type="transmembrane region" description="Helical" evidence="4">
    <location>
        <begin position="302"/>
        <end position="327"/>
    </location>
</feature>
<dbReference type="InterPro" id="IPR020846">
    <property type="entry name" value="MFS_dom"/>
</dbReference>
<dbReference type="PROSITE" id="PS50850">
    <property type="entry name" value="MFS"/>
    <property type="match status" value="1"/>
</dbReference>
<feature type="domain" description="Major facilitator superfamily (MFS) profile" evidence="5">
    <location>
        <begin position="1"/>
        <end position="395"/>
    </location>
</feature>
<keyword evidence="1 4" id="KW-0812">Transmembrane</keyword>
<keyword evidence="7" id="KW-1185">Reference proteome</keyword>
<dbReference type="PANTHER" id="PTHR43129">
    <property type="entry name" value="FOSMIDOMYCIN RESISTANCE PROTEIN"/>
    <property type="match status" value="1"/>
</dbReference>
<feature type="transmembrane region" description="Helical" evidence="4">
    <location>
        <begin position="246"/>
        <end position="271"/>
    </location>
</feature>
<dbReference type="Proteomes" id="UP000722121">
    <property type="component" value="Unassembled WGS sequence"/>
</dbReference>
<name>A0ABS3APC6_9BACT</name>
<proteinExistence type="predicted"/>
<feature type="transmembrane region" description="Helical" evidence="4">
    <location>
        <begin position="12"/>
        <end position="39"/>
    </location>
</feature>
<comment type="caution">
    <text evidence="6">The sequence shown here is derived from an EMBL/GenBank/DDBJ whole genome shotgun (WGS) entry which is preliminary data.</text>
</comment>
<feature type="transmembrane region" description="Helical" evidence="4">
    <location>
        <begin position="51"/>
        <end position="71"/>
    </location>
</feature>
<dbReference type="Gene3D" id="1.20.1250.20">
    <property type="entry name" value="MFS general substrate transporter like domains"/>
    <property type="match status" value="2"/>
</dbReference>
<feature type="transmembrane region" description="Helical" evidence="4">
    <location>
        <begin position="80"/>
        <end position="96"/>
    </location>
</feature>
<feature type="transmembrane region" description="Helical" evidence="4">
    <location>
        <begin position="278"/>
        <end position="296"/>
    </location>
</feature>
<feature type="transmembrane region" description="Helical" evidence="4">
    <location>
        <begin position="334"/>
        <end position="352"/>
    </location>
</feature>
<feature type="transmembrane region" description="Helical" evidence="4">
    <location>
        <begin position="214"/>
        <end position="234"/>
    </location>
</feature>
<reference evidence="6 7" key="1">
    <citation type="submission" date="2021-02" db="EMBL/GenBank/DDBJ databases">
        <title>Activity-based single-cell genomes from oceanic crustal fluid captures similar information to metagenomic and metatranscriptomic surveys with orders of magnitude less sampling.</title>
        <authorList>
            <person name="D'Angelo T.S."/>
            <person name="Orcutt B.N."/>
        </authorList>
    </citation>
    <scope>NUCLEOTIDE SEQUENCE [LARGE SCALE GENOMIC DNA]</scope>
    <source>
        <strain evidence="6">AH-315-G07</strain>
    </source>
</reference>
<feature type="transmembrane region" description="Helical" evidence="4">
    <location>
        <begin position="372"/>
        <end position="390"/>
    </location>
</feature>
<feature type="transmembrane region" description="Helical" evidence="4">
    <location>
        <begin position="161"/>
        <end position="183"/>
    </location>
</feature>
<keyword evidence="2 4" id="KW-1133">Transmembrane helix</keyword>
<dbReference type="EMBL" id="JAFITR010000002">
    <property type="protein sequence ID" value="MBN4066490.1"/>
    <property type="molecule type" value="Genomic_DNA"/>
</dbReference>
<keyword evidence="3 4" id="KW-0472">Membrane</keyword>
<feature type="transmembrane region" description="Helical" evidence="4">
    <location>
        <begin position="102"/>
        <end position="122"/>
    </location>
</feature>
<evidence type="ECO:0000256" key="2">
    <source>
        <dbReference type="ARBA" id="ARBA00022989"/>
    </source>
</evidence>
<evidence type="ECO:0000256" key="3">
    <source>
        <dbReference type="ARBA" id="ARBA00023136"/>
    </source>
</evidence>
<sequence length="414" mass="45619">MSSRAVSRAVVAPGFVSAMVIGWLGHFVVDFFIGIWPIYKTMADLDIAKAGLIAGFAGFFGDGLQIVFGIFSDRGFVRRLLFAGVLLSFGIVFVTYTHNYYMMFFLVLLLYIGSGVFHPAGAGMMGSLTAKHKSVMSTFFTSGGMLGLAISQIVFAKTYSFFNGHAFLLVLPALFLLVCILFAKLPDHVQQRQKGRFNYQDLFKAIKFCRKPLMLLYFLQILCQALFFSTVFLLPDVLQSRGYPDWLVFGGGHLFLILGAALLMIPAGYIADRCGERFMLLWMVFFGAISYFFFLWKDLTSLAAVCSLLFCVGACLGTINPVIVAFGNRLMPRYAGAVSALLMGFAWCFSYFGPALSGYLTSLFPTNGPVKALTIMGSLYIVSFVLSWMLPNLKALAAFTPQPAPSDALEKIKI</sequence>
<feature type="transmembrane region" description="Helical" evidence="4">
    <location>
        <begin position="134"/>
        <end position="155"/>
    </location>
</feature>
<dbReference type="Pfam" id="PF07690">
    <property type="entry name" value="MFS_1"/>
    <property type="match status" value="1"/>
</dbReference>
<accession>A0ABS3APC6</accession>
<evidence type="ECO:0000256" key="4">
    <source>
        <dbReference type="SAM" id="Phobius"/>
    </source>
</evidence>
<dbReference type="SUPFAM" id="SSF103473">
    <property type="entry name" value="MFS general substrate transporter"/>
    <property type="match status" value="1"/>
</dbReference>
<evidence type="ECO:0000256" key="1">
    <source>
        <dbReference type="ARBA" id="ARBA00022692"/>
    </source>
</evidence>